<evidence type="ECO:0008006" key="3">
    <source>
        <dbReference type="Google" id="ProtNLM"/>
    </source>
</evidence>
<dbReference type="Proteomes" id="UP000077266">
    <property type="component" value="Unassembled WGS sequence"/>
</dbReference>
<accession>A0A165I8R9</accession>
<keyword evidence="2" id="KW-1185">Reference proteome</keyword>
<proteinExistence type="predicted"/>
<name>A0A165I8R9_EXIGL</name>
<sequence>MAVFSKLPVEMLDAVLREIDDFDTLLAAALTHKLWWFIYLKFKVFIDRAVLENNLGREVLDAALRAIKLKVWVPTFQYVPGQPSLVKIVKEDFAERRMGSARITNAEYDVLFERARVSDQLERVFSRRCKDRLTQRTSRLSPAERELFRISLHRLWLFSLFAGDTCILVDATNSPLFRRPEFRQELFYDSYRPQEVYHLHVLIAFMEKLVCECQSPQSPNTTFVRMKVIASGPDSVLQVYKTPEAWKTILNPVAGIVGCDPRGWRDDIHSIFAAPALPQSTAPAGRIPRRFASIITAPAAPFPKCWKCKARPGPRLWNDENWDHLPLNFRLDDTFADWLAGDLSHNRCERALLLAYLGITDTNAPQNIHRAPKKRRAVKYLEPVPGMTIQRMMQAIFDLDPRPQSERDADSVPLGPDEFAGVTTKSLLCLECLSKLIKSRLWIWWLRVKDEKSKTEADKDNCWYGYVCRLQAFKPDHAARLNHACRSTWDVRKARKDEERARRRAVVDERERQHEEAEVDLGLFLETASAPTTAPYLGFLQFLGFRAPN</sequence>
<dbReference type="InParanoid" id="A0A165I8R9"/>
<dbReference type="OrthoDB" id="2745518at2759"/>
<protein>
    <recommendedName>
        <fullName evidence="3">F-box domain-containing protein</fullName>
    </recommendedName>
</protein>
<dbReference type="STRING" id="1314781.A0A165I8R9"/>
<reference evidence="1 2" key="1">
    <citation type="journal article" date="2016" name="Mol. Biol. Evol.">
        <title>Comparative Genomics of Early-Diverging Mushroom-Forming Fungi Provides Insights into the Origins of Lignocellulose Decay Capabilities.</title>
        <authorList>
            <person name="Nagy L.G."/>
            <person name="Riley R."/>
            <person name="Tritt A."/>
            <person name="Adam C."/>
            <person name="Daum C."/>
            <person name="Floudas D."/>
            <person name="Sun H."/>
            <person name="Yadav J.S."/>
            <person name="Pangilinan J."/>
            <person name="Larsson K.H."/>
            <person name="Matsuura K."/>
            <person name="Barry K."/>
            <person name="Labutti K."/>
            <person name="Kuo R."/>
            <person name="Ohm R.A."/>
            <person name="Bhattacharya S.S."/>
            <person name="Shirouzu T."/>
            <person name="Yoshinaga Y."/>
            <person name="Martin F.M."/>
            <person name="Grigoriev I.V."/>
            <person name="Hibbett D.S."/>
        </authorList>
    </citation>
    <scope>NUCLEOTIDE SEQUENCE [LARGE SCALE GENOMIC DNA]</scope>
    <source>
        <strain evidence="1 2">HHB12029</strain>
    </source>
</reference>
<dbReference type="AlphaFoldDB" id="A0A165I8R9"/>
<organism evidence="1 2">
    <name type="scientific">Exidia glandulosa HHB12029</name>
    <dbReference type="NCBI Taxonomy" id="1314781"/>
    <lineage>
        <taxon>Eukaryota</taxon>
        <taxon>Fungi</taxon>
        <taxon>Dikarya</taxon>
        <taxon>Basidiomycota</taxon>
        <taxon>Agaricomycotina</taxon>
        <taxon>Agaricomycetes</taxon>
        <taxon>Auriculariales</taxon>
        <taxon>Exidiaceae</taxon>
        <taxon>Exidia</taxon>
    </lineage>
</organism>
<dbReference type="EMBL" id="KV425996">
    <property type="protein sequence ID" value="KZV93061.1"/>
    <property type="molecule type" value="Genomic_DNA"/>
</dbReference>
<gene>
    <name evidence="1" type="ORF">EXIGLDRAFT_749320</name>
</gene>
<evidence type="ECO:0000313" key="2">
    <source>
        <dbReference type="Proteomes" id="UP000077266"/>
    </source>
</evidence>
<evidence type="ECO:0000313" key="1">
    <source>
        <dbReference type="EMBL" id="KZV93061.1"/>
    </source>
</evidence>